<name>A0A7W9BGD4_9SPHN</name>
<dbReference type="RefSeq" id="WP_184060082.1">
    <property type="nucleotide sequence ID" value="NZ_JACIJK010000012.1"/>
</dbReference>
<gene>
    <name evidence="1" type="ORF">FHS94_003512</name>
</gene>
<sequence>MADRTLLQFDYEEVHGRIVSRVVGRRDGPAGWASIALVIEDRAIVLRVDDNTDEIVVTLEGASDLPSDWTKVAEIADVVGSALGWCWIGRNYLGYLDMFTLSFSGVNPQVCFLGEASTLTIKHIIATC</sequence>
<dbReference type="Pfam" id="PF19860">
    <property type="entry name" value="DUF6334"/>
    <property type="match status" value="1"/>
</dbReference>
<organism evidence="1 2">
    <name type="scientific">Sphingomonas aerophila</name>
    <dbReference type="NCBI Taxonomy" id="1344948"/>
    <lineage>
        <taxon>Bacteria</taxon>
        <taxon>Pseudomonadati</taxon>
        <taxon>Pseudomonadota</taxon>
        <taxon>Alphaproteobacteria</taxon>
        <taxon>Sphingomonadales</taxon>
        <taxon>Sphingomonadaceae</taxon>
        <taxon>Sphingomonas</taxon>
    </lineage>
</organism>
<dbReference type="Proteomes" id="UP000546200">
    <property type="component" value="Unassembled WGS sequence"/>
</dbReference>
<dbReference type="InterPro" id="IPR046297">
    <property type="entry name" value="DUF6334"/>
</dbReference>
<dbReference type="AlphaFoldDB" id="A0A7W9BGD4"/>
<proteinExistence type="predicted"/>
<dbReference type="EMBL" id="JACIJK010000012">
    <property type="protein sequence ID" value="MBB5716642.1"/>
    <property type="molecule type" value="Genomic_DNA"/>
</dbReference>
<protein>
    <submittedName>
        <fullName evidence="1">Uncharacterized protein</fullName>
    </submittedName>
</protein>
<comment type="caution">
    <text evidence="1">The sequence shown here is derived from an EMBL/GenBank/DDBJ whole genome shotgun (WGS) entry which is preliminary data.</text>
</comment>
<evidence type="ECO:0000313" key="1">
    <source>
        <dbReference type="EMBL" id="MBB5716642.1"/>
    </source>
</evidence>
<keyword evidence="2" id="KW-1185">Reference proteome</keyword>
<evidence type="ECO:0000313" key="2">
    <source>
        <dbReference type="Proteomes" id="UP000546200"/>
    </source>
</evidence>
<reference evidence="1 2" key="1">
    <citation type="submission" date="2020-08" db="EMBL/GenBank/DDBJ databases">
        <title>Genomic Encyclopedia of Type Strains, Phase IV (KMG-IV): sequencing the most valuable type-strain genomes for metagenomic binning, comparative biology and taxonomic classification.</title>
        <authorList>
            <person name="Goeker M."/>
        </authorList>
    </citation>
    <scope>NUCLEOTIDE SEQUENCE [LARGE SCALE GENOMIC DNA]</scope>
    <source>
        <strain evidence="1 2">DSM 100044</strain>
    </source>
</reference>
<accession>A0A7W9BGD4</accession>